<dbReference type="EMBL" id="AGBZ02000001">
    <property type="protein sequence ID" value="KAI92946.1"/>
    <property type="molecule type" value="Genomic_DNA"/>
</dbReference>
<feature type="domain" description="N-acetyltransferase" evidence="1">
    <location>
        <begin position="1"/>
        <end position="151"/>
    </location>
</feature>
<dbReference type="InterPro" id="IPR000182">
    <property type="entry name" value="GNAT_dom"/>
</dbReference>
<organism evidence="2 3">
    <name type="scientific">Spiroplasma melliferum KC3</name>
    <dbReference type="NCBI Taxonomy" id="570509"/>
    <lineage>
        <taxon>Bacteria</taxon>
        <taxon>Bacillati</taxon>
        <taxon>Mycoplasmatota</taxon>
        <taxon>Mollicutes</taxon>
        <taxon>Entomoplasmatales</taxon>
        <taxon>Spiroplasmataceae</taxon>
        <taxon>Spiroplasma</taxon>
    </lineage>
</organism>
<dbReference type="GO" id="GO:0016747">
    <property type="term" value="F:acyltransferase activity, transferring groups other than amino-acyl groups"/>
    <property type="evidence" value="ECO:0007669"/>
    <property type="project" value="InterPro"/>
</dbReference>
<dbReference type="RefSeq" id="WP_004028107.1">
    <property type="nucleotide sequence ID" value="NZ_AGBZ02000001.1"/>
</dbReference>
<accession>A0AAI9T3U7</accession>
<dbReference type="Proteomes" id="UP000004057">
    <property type="component" value="Unassembled WGS sequence"/>
</dbReference>
<name>A0AAI9T3U7_SPIME</name>
<sequence>MKIRPIHANEITMTRQLIYETFKTVDNHEVIEHLLVDNLRLLPEYDPAFDVVAIVNNKVVGHAFLSIVTISHHQLLCLAPLTVQTEMQRQGIGTNLIKHLETTAIAKGYPAIFILGDPNYYTRFNYTPAANYYIHAPFAIESKYFMVKELYPNSLQNITGVVQYPPPFGIGERKN</sequence>
<proteinExistence type="predicted"/>
<reference evidence="2 3" key="1">
    <citation type="journal article" date="2012" name="J. Proteome Res.">
        <title>Application of Spiroplasma melliferum proteogenomic profiling for the discovery of virulence factors and pathogenicity mechanisms in host-associated spiroplasmas.</title>
        <authorList>
            <person name="Alexeev D."/>
            <person name="Kostrjukova E."/>
            <person name="Aliper A."/>
            <person name="Popenko A."/>
            <person name="Bazaleev N."/>
            <person name="Tyakht A."/>
            <person name="Selezneva O."/>
            <person name="Akopian T."/>
            <person name="Prichodko E."/>
            <person name="Kondratov I."/>
            <person name="Chukin M."/>
            <person name="Demina I."/>
            <person name="Galyamina M."/>
            <person name="Kamashev D."/>
            <person name="Vanyushkina A."/>
            <person name="Ladygina V."/>
            <person name="Levitskii S."/>
            <person name="Lazarev V."/>
            <person name="Govorun V."/>
        </authorList>
    </citation>
    <scope>NUCLEOTIDE SEQUENCE [LARGE SCALE GENOMIC DNA]</scope>
    <source>
        <strain evidence="2 3">KC3</strain>
    </source>
</reference>
<evidence type="ECO:0000313" key="2">
    <source>
        <dbReference type="EMBL" id="KAI92946.1"/>
    </source>
</evidence>
<dbReference type="Pfam" id="PF00583">
    <property type="entry name" value="Acetyltransf_1"/>
    <property type="match status" value="1"/>
</dbReference>
<dbReference type="PROSITE" id="PS51186">
    <property type="entry name" value="GNAT"/>
    <property type="match status" value="1"/>
</dbReference>
<dbReference type="CDD" id="cd04301">
    <property type="entry name" value="NAT_SF"/>
    <property type="match status" value="1"/>
</dbReference>
<comment type="caution">
    <text evidence="2">The sequence shown here is derived from an EMBL/GenBank/DDBJ whole genome shotgun (WGS) entry which is preliminary data.</text>
</comment>
<dbReference type="AlphaFoldDB" id="A0AAI9T3U7"/>
<evidence type="ECO:0000313" key="3">
    <source>
        <dbReference type="Proteomes" id="UP000004057"/>
    </source>
</evidence>
<dbReference type="SUPFAM" id="SSF55729">
    <property type="entry name" value="Acyl-CoA N-acyltransferases (Nat)"/>
    <property type="match status" value="1"/>
</dbReference>
<dbReference type="InterPro" id="IPR016181">
    <property type="entry name" value="Acyl_CoA_acyltransferase"/>
</dbReference>
<gene>
    <name evidence="2" type="ORF">SPM_002920</name>
</gene>
<evidence type="ECO:0000259" key="1">
    <source>
        <dbReference type="PROSITE" id="PS51186"/>
    </source>
</evidence>
<protein>
    <submittedName>
        <fullName evidence="2">Acetyltransferase</fullName>
    </submittedName>
</protein>
<dbReference type="Gene3D" id="3.40.630.30">
    <property type="match status" value="1"/>
</dbReference>